<sequence>MDLGRRIVNTLFFAVVILLCFSATRLLAERGILDSECNPIDCPNTDCGSCGGSACCKLQIWYEWGDTEDIANALSKAFQSKIDGTFELEVTRQGDLGISDIRERMSRDETADYVGEMTRYPNPDSADEFYRISFGIQPRLQGAMLNVFSMSSSAGAYCDRGQNWANIKEVAEAVGLGYTLTHQDESCFKFTPDGEVLSRLAHTGEDGRRR</sequence>
<feature type="chain" id="PRO_5030605066" evidence="1">
    <location>
        <begin position="29"/>
        <end position="210"/>
    </location>
</feature>
<name>A0A7S3URB7_HETAK</name>
<organism evidence="2">
    <name type="scientific">Heterosigma akashiwo</name>
    <name type="common">Chromophytic alga</name>
    <name type="synonym">Heterosigma carterae</name>
    <dbReference type="NCBI Taxonomy" id="2829"/>
    <lineage>
        <taxon>Eukaryota</taxon>
        <taxon>Sar</taxon>
        <taxon>Stramenopiles</taxon>
        <taxon>Ochrophyta</taxon>
        <taxon>Raphidophyceae</taxon>
        <taxon>Chattonellales</taxon>
        <taxon>Chattonellaceae</taxon>
        <taxon>Heterosigma</taxon>
    </lineage>
</organism>
<dbReference type="EMBL" id="HBIU01004334">
    <property type="protein sequence ID" value="CAE0622929.1"/>
    <property type="molecule type" value="Transcribed_RNA"/>
</dbReference>
<evidence type="ECO:0000313" key="2">
    <source>
        <dbReference type="EMBL" id="CAE0622929.1"/>
    </source>
</evidence>
<feature type="signal peptide" evidence="1">
    <location>
        <begin position="1"/>
        <end position="28"/>
    </location>
</feature>
<proteinExistence type="predicted"/>
<evidence type="ECO:0000256" key="1">
    <source>
        <dbReference type="SAM" id="SignalP"/>
    </source>
</evidence>
<protein>
    <submittedName>
        <fullName evidence="2">Uncharacterized protein</fullName>
    </submittedName>
</protein>
<gene>
    <name evidence="2" type="ORF">HAKA00212_LOCUS1592</name>
</gene>
<dbReference type="AlphaFoldDB" id="A0A7S3URB7"/>
<keyword evidence="1" id="KW-0732">Signal</keyword>
<reference evidence="2" key="1">
    <citation type="submission" date="2021-01" db="EMBL/GenBank/DDBJ databases">
        <authorList>
            <person name="Corre E."/>
            <person name="Pelletier E."/>
            <person name="Niang G."/>
            <person name="Scheremetjew M."/>
            <person name="Finn R."/>
            <person name="Kale V."/>
            <person name="Holt S."/>
            <person name="Cochrane G."/>
            <person name="Meng A."/>
            <person name="Brown T."/>
            <person name="Cohen L."/>
        </authorList>
    </citation>
    <scope>NUCLEOTIDE SEQUENCE</scope>
    <source>
        <strain evidence="2">CCMP3107</strain>
    </source>
</reference>
<accession>A0A7S3URB7</accession>